<dbReference type="PROSITE" id="PS51318">
    <property type="entry name" value="TAT"/>
    <property type="match status" value="1"/>
</dbReference>
<evidence type="ECO:0008006" key="4">
    <source>
        <dbReference type="Google" id="ProtNLM"/>
    </source>
</evidence>
<sequence>MPVRPIRRRLIAALAALAAAAPVLAGCSLSRPADPEHATQVALEHIHGLAPDPQTGGLLIASHGGIYQLDTLRPSAEVTGPLAGNDFDAMGFTSVNGTFYASGHPGPSSPDHFGAQNLGLIRSDDTARTWTNVAFTGEADFHDLTVSESDPDRIYANNFGIVYRSDDGGRTWNDGVGVDARDVLVDPDDPDTVYATAPEGLYVSHDAGKTFQLDPEAPRMMLIAVNHLGFLIGTSVDGTLVYELPSGKWATGGEYTGAAQALAVTPGEEIVIVDRRGIATTSDFGETWTIIYTPEPHV</sequence>
<dbReference type="SUPFAM" id="SSF110296">
    <property type="entry name" value="Oligoxyloglucan reducing end-specific cellobiohydrolase"/>
    <property type="match status" value="1"/>
</dbReference>
<dbReference type="CDD" id="cd15482">
    <property type="entry name" value="Sialidase_non-viral"/>
    <property type="match status" value="1"/>
</dbReference>
<evidence type="ECO:0000313" key="2">
    <source>
        <dbReference type="EMBL" id="QGU27673.1"/>
    </source>
</evidence>
<dbReference type="Gene3D" id="2.130.10.10">
    <property type="entry name" value="YVTN repeat-like/Quinoprotein amine dehydrogenase"/>
    <property type="match status" value="1"/>
</dbReference>
<dbReference type="RefSeq" id="WP_156242172.1">
    <property type="nucleotide sequence ID" value="NZ_BAAAZL010000004.1"/>
</dbReference>
<dbReference type="OrthoDB" id="9764804at2"/>
<accession>A0A6I6DXW0</accession>
<name>A0A6I6DXW0_9MICO</name>
<dbReference type="AlphaFoldDB" id="A0A6I6DXW0"/>
<dbReference type="InterPro" id="IPR015943">
    <property type="entry name" value="WD40/YVTN_repeat-like_dom_sf"/>
</dbReference>
<gene>
    <name evidence="2" type="ORF">D7D94_08315</name>
</gene>
<dbReference type="InterPro" id="IPR006311">
    <property type="entry name" value="TAT_signal"/>
</dbReference>
<dbReference type="PROSITE" id="PS51257">
    <property type="entry name" value="PROKAR_LIPOPROTEIN"/>
    <property type="match status" value="1"/>
</dbReference>
<keyword evidence="1" id="KW-0732">Signal</keyword>
<keyword evidence="3" id="KW-1185">Reference proteome</keyword>
<organism evidence="2 3">
    <name type="scientific">Microbacterium oryzae</name>
    <dbReference type="NCBI Taxonomy" id="743009"/>
    <lineage>
        <taxon>Bacteria</taxon>
        <taxon>Bacillati</taxon>
        <taxon>Actinomycetota</taxon>
        <taxon>Actinomycetes</taxon>
        <taxon>Micrococcales</taxon>
        <taxon>Microbacteriaceae</taxon>
        <taxon>Microbacterium</taxon>
    </lineage>
</organism>
<dbReference type="InterPro" id="IPR054817">
    <property type="entry name" value="Glycosyl_F510_1955-like"/>
</dbReference>
<feature type="chain" id="PRO_5026040202" description="Exo-alpha-sialidase" evidence="1">
    <location>
        <begin position="26"/>
        <end position="298"/>
    </location>
</feature>
<reference evidence="2 3" key="1">
    <citation type="submission" date="2018-09" db="EMBL/GenBank/DDBJ databases">
        <title>Whole genome sequencing of Microbacterium oryzae strain MB-10T.</title>
        <authorList>
            <person name="Das S.K."/>
        </authorList>
    </citation>
    <scope>NUCLEOTIDE SEQUENCE [LARGE SCALE GENOMIC DNA]</scope>
    <source>
        <strain evidence="2 3">MB-10</strain>
    </source>
</reference>
<dbReference type="KEGG" id="moj:D7D94_08315"/>
<protein>
    <recommendedName>
        <fullName evidence="4">Exo-alpha-sialidase</fullName>
    </recommendedName>
</protein>
<dbReference type="EMBL" id="CP032550">
    <property type="protein sequence ID" value="QGU27673.1"/>
    <property type="molecule type" value="Genomic_DNA"/>
</dbReference>
<proteinExistence type="predicted"/>
<feature type="signal peptide" evidence="1">
    <location>
        <begin position="1"/>
        <end position="25"/>
    </location>
</feature>
<dbReference type="NCBIfam" id="NF045728">
    <property type="entry name" value="glycosyl_F510_1955"/>
    <property type="match status" value="1"/>
</dbReference>
<evidence type="ECO:0000313" key="3">
    <source>
        <dbReference type="Proteomes" id="UP000422989"/>
    </source>
</evidence>
<evidence type="ECO:0000256" key="1">
    <source>
        <dbReference type="SAM" id="SignalP"/>
    </source>
</evidence>
<dbReference type="Proteomes" id="UP000422989">
    <property type="component" value="Chromosome"/>
</dbReference>